<evidence type="ECO:0000313" key="11">
    <source>
        <dbReference type="Proteomes" id="UP000050525"/>
    </source>
</evidence>
<dbReference type="GO" id="GO:0031849">
    <property type="term" value="F:olfactory receptor binding"/>
    <property type="evidence" value="ECO:0007669"/>
    <property type="project" value="TreeGrafter"/>
</dbReference>
<name>A0A151MMG0_ALLMI</name>
<feature type="transmembrane region" description="Helical" evidence="8">
    <location>
        <begin position="446"/>
        <end position="465"/>
    </location>
</feature>
<evidence type="ECO:0000256" key="3">
    <source>
        <dbReference type="ARBA" id="ARBA00022723"/>
    </source>
</evidence>
<evidence type="ECO:0000313" key="10">
    <source>
        <dbReference type="EMBL" id="KYO25580.1"/>
    </source>
</evidence>
<dbReference type="GO" id="GO:0006612">
    <property type="term" value="P:protein targeting to membrane"/>
    <property type="evidence" value="ECO:0007669"/>
    <property type="project" value="TreeGrafter"/>
</dbReference>
<gene>
    <name evidence="10" type="primary">RTP2</name>
    <name evidence="10" type="ORF">Y1Q_0013748</name>
</gene>
<evidence type="ECO:0000256" key="8">
    <source>
        <dbReference type="SAM" id="Phobius"/>
    </source>
</evidence>
<proteinExistence type="predicted"/>
<evidence type="ECO:0000256" key="5">
    <source>
        <dbReference type="ARBA" id="ARBA00022833"/>
    </source>
</evidence>
<dbReference type="PANTHER" id="PTHR14402">
    <property type="entry name" value="RECEPTOR TRANSPORTING PROTEIN"/>
    <property type="match status" value="1"/>
</dbReference>
<dbReference type="InterPro" id="IPR026096">
    <property type="entry name" value="R-trans_p"/>
</dbReference>
<dbReference type="EMBL" id="AKHW03005724">
    <property type="protein sequence ID" value="KYO25580.1"/>
    <property type="molecule type" value="Genomic_DNA"/>
</dbReference>
<dbReference type="InterPro" id="IPR027377">
    <property type="entry name" value="ZAR1/RTP1-5-like_Znf-3CxxC"/>
</dbReference>
<dbReference type="GO" id="GO:0001580">
    <property type="term" value="P:detection of chemical stimulus involved in sensory perception of bitter taste"/>
    <property type="evidence" value="ECO:0007669"/>
    <property type="project" value="TreeGrafter"/>
</dbReference>
<evidence type="ECO:0000256" key="2">
    <source>
        <dbReference type="ARBA" id="ARBA00022692"/>
    </source>
</evidence>
<dbReference type="Pfam" id="PF13695">
    <property type="entry name" value="Zn_ribbon_3CxxC"/>
    <property type="match status" value="2"/>
</dbReference>
<keyword evidence="3" id="KW-0479">Metal-binding</keyword>
<keyword evidence="7 8" id="KW-0472">Membrane</keyword>
<organism evidence="10 11">
    <name type="scientific">Alligator mississippiensis</name>
    <name type="common">American alligator</name>
    <dbReference type="NCBI Taxonomy" id="8496"/>
    <lineage>
        <taxon>Eukaryota</taxon>
        <taxon>Metazoa</taxon>
        <taxon>Chordata</taxon>
        <taxon>Craniata</taxon>
        <taxon>Vertebrata</taxon>
        <taxon>Euteleostomi</taxon>
        <taxon>Archelosauria</taxon>
        <taxon>Archosauria</taxon>
        <taxon>Crocodylia</taxon>
        <taxon>Alligatoridae</taxon>
        <taxon>Alligatorinae</taxon>
        <taxon>Alligator</taxon>
    </lineage>
</organism>
<evidence type="ECO:0000256" key="7">
    <source>
        <dbReference type="ARBA" id="ARBA00023136"/>
    </source>
</evidence>
<keyword evidence="10" id="KW-0675">Receptor</keyword>
<dbReference type="STRING" id="8496.A0A151MMG0"/>
<keyword evidence="2 8" id="KW-0812">Transmembrane</keyword>
<dbReference type="GO" id="GO:0051205">
    <property type="term" value="P:protein insertion into membrane"/>
    <property type="evidence" value="ECO:0007669"/>
    <property type="project" value="TreeGrafter"/>
</dbReference>
<accession>A0A151MMG0</accession>
<dbReference type="SMART" id="SM01328">
    <property type="entry name" value="zf-3CxxC"/>
    <property type="match status" value="2"/>
</dbReference>
<comment type="subcellular location">
    <subcellularLocation>
        <location evidence="1">Membrane</location>
        <topology evidence="1">Single-pass membrane protein</topology>
    </subcellularLocation>
</comment>
<evidence type="ECO:0000256" key="4">
    <source>
        <dbReference type="ARBA" id="ARBA00022771"/>
    </source>
</evidence>
<dbReference type="eggNOG" id="ENOG502S6AA">
    <property type="taxonomic scope" value="Eukaryota"/>
</dbReference>
<sequence length="467" mass="53489">MEMWKQIFSQKMQQVHPGDKWALKLDDNLQPNVLGPGWMQFLQQRAFGRFQCSQCHHAWQSAQVHVLFHIHLDRRQREGQVKMKIFRQECKKCLLVVLEEPQFSPRHVKRVLDSLGRKIRQKCYGEAAHPNSVPTIVAGDPTKGSHDSTCCGLGVCSMKHETQMLPDVIVGSTCTRPDQWEQTGVATGLQPQRPVRTGKQPCPASQGLCPGVQAEVIVKQTLPFPAQQRNQRPREAPKRVNMELWERKFTLKMALRVPGHSWSLTQEDNLNPWSLPYGWHQFQQKKCFARFQCSSCPNCWPSAQVLVTFHMHLDARERRGRVKMRPFGQKCKRCWGRKFEKPKFSEKNVERILDNVVLTIQEKLYRQPVANRHLLEPLVEDYVEGPHDTARCEACALGICYLRDLAPQSQPSAPPYHFVATASRAVTSPSGPQAQWVADTRDGTEAMNYAVVIVIVLLMLAALYFRN</sequence>
<comment type="caution">
    <text evidence="10">The sequence shown here is derived from an EMBL/GenBank/DDBJ whole genome shotgun (WGS) entry which is preliminary data.</text>
</comment>
<dbReference type="GO" id="GO:0008270">
    <property type="term" value="F:zinc ion binding"/>
    <property type="evidence" value="ECO:0007669"/>
    <property type="project" value="UniProtKB-KW"/>
</dbReference>
<evidence type="ECO:0000256" key="1">
    <source>
        <dbReference type="ARBA" id="ARBA00004167"/>
    </source>
</evidence>
<evidence type="ECO:0000256" key="6">
    <source>
        <dbReference type="ARBA" id="ARBA00022989"/>
    </source>
</evidence>
<protein>
    <submittedName>
        <fullName evidence="10">Receptor-transporting protein 2</fullName>
    </submittedName>
</protein>
<keyword evidence="5" id="KW-0862">Zinc</keyword>
<dbReference type="AlphaFoldDB" id="A0A151MMG0"/>
<dbReference type="PANTHER" id="PTHR14402:SF8">
    <property type="entry name" value="RECEPTOR-TRANSPORTING PROTEIN 4"/>
    <property type="match status" value="1"/>
</dbReference>
<keyword evidence="11" id="KW-1185">Reference proteome</keyword>
<feature type="domain" description="3CxxC-type" evidence="9">
    <location>
        <begin position="45"/>
        <end position="154"/>
    </location>
</feature>
<keyword evidence="4" id="KW-0863">Zinc-finger</keyword>
<dbReference type="GO" id="GO:0016020">
    <property type="term" value="C:membrane"/>
    <property type="evidence" value="ECO:0007669"/>
    <property type="project" value="UniProtKB-SubCell"/>
</dbReference>
<reference evidence="10 11" key="1">
    <citation type="journal article" date="2012" name="Genome Biol.">
        <title>Sequencing three crocodilian genomes to illuminate the evolution of archosaurs and amniotes.</title>
        <authorList>
            <person name="St John J.A."/>
            <person name="Braun E.L."/>
            <person name="Isberg S.R."/>
            <person name="Miles L.G."/>
            <person name="Chong A.Y."/>
            <person name="Gongora J."/>
            <person name="Dalzell P."/>
            <person name="Moran C."/>
            <person name="Bed'hom B."/>
            <person name="Abzhanov A."/>
            <person name="Burgess S.C."/>
            <person name="Cooksey A.M."/>
            <person name="Castoe T.A."/>
            <person name="Crawford N.G."/>
            <person name="Densmore L.D."/>
            <person name="Drew J.C."/>
            <person name="Edwards S.V."/>
            <person name="Faircloth B.C."/>
            <person name="Fujita M.K."/>
            <person name="Greenwold M.J."/>
            <person name="Hoffmann F.G."/>
            <person name="Howard J.M."/>
            <person name="Iguchi T."/>
            <person name="Janes D.E."/>
            <person name="Khan S.Y."/>
            <person name="Kohno S."/>
            <person name="de Koning A.J."/>
            <person name="Lance S.L."/>
            <person name="McCarthy F.M."/>
            <person name="McCormack J.E."/>
            <person name="Merchant M.E."/>
            <person name="Peterson D.G."/>
            <person name="Pollock D.D."/>
            <person name="Pourmand N."/>
            <person name="Raney B.J."/>
            <person name="Roessler K.A."/>
            <person name="Sanford J.R."/>
            <person name="Sawyer R.H."/>
            <person name="Schmidt C.J."/>
            <person name="Triplett E.W."/>
            <person name="Tuberville T.D."/>
            <person name="Venegas-Anaya M."/>
            <person name="Howard J.T."/>
            <person name="Jarvis E.D."/>
            <person name="Guillette L.J.Jr."/>
            <person name="Glenn T.C."/>
            <person name="Green R.E."/>
            <person name="Ray D.A."/>
        </authorList>
    </citation>
    <scope>NUCLEOTIDE SEQUENCE [LARGE SCALE GENOMIC DNA]</scope>
    <source>
        <strain evidence="10">KSC_2009_1</strain>
    </source>
</reference>
<evidence type="ECO:0000259" key="9">
    <source>
        <dbReference type="SMART" id="SM01328"/>
    </source>
</evidence>
<feature type="domain" description="3CxxC-type" evidence="9">
    <location>
        <begin position="286"/>
        <end position="398"/>
    </location>
</feature>
<keyword evidence="6 8" id="KW-1133">Transmembrane helix</keyword>
<dbReference type="Proteomes" id="UP000050525">
    <property type="component" value="Unassembled WGS sequence"/>
</dbReference>